<evidence type="ECO:0008006" key="5">
    <source>
        <dbReference type="Google" id="ProtNLM"/>
    </source>
</evidence>
<dbReference type="Proteomes" id="UP000064939">
    <property type="component" value="Chromosome"/>
</dbReference>
<dbReference type="AlphaFoldDB" id="A0A0N9VN48"/>
<feature type="compositionally biased region" description="Basic and acidic residues" evidence="1">
    <location>
        <begin position="55"/>
        <end position="68"/>
    </location>
</feature>
<dbReference type="STRING" id="1324350.AOY20_04265"/>
<evidence type="ECO:0000256" key="1">
    <source>
        <dbReference type="SAM" id="MobiDB-lite"/>
    </source>
</evidence>
<organism evidence="3 4">
    <name type="scientific">Acinetobacter equi</name>
    <dbReference type="NCBI Taxonomy" id="1324350"/>
    <lineage>
        <taxon>Bacteria</taxon>
        <taxon>Pseudomonadati</taxon>
        <taxon>Pseudomonadota</taxon>
        <taxon>Gammaproteobacteria</taxon>
        <taxon>Moraxellales</taxon>
        <taxon>Moraxellaceae</taxon>
        <taxon>Acinetobacter</taxon>
    </lineage>
</organism>
<dbReference type="OrthoDB" id="6712777at2"/>
<dbReference type="KEGG" id="aei:AOY20_04265"/>
<dbReference type="Gene3D" id="3.10.450.160">
    <property type="entry name" value="inner membrane protein cigr"/>
    <property type="match status" value="1"/>
</dbReference>
<feature type="compositionally biased region" description="Polar residues" evidence="1">
    <location>
        <begin position="27"/>
        <end position="53"/>
    </location>
</feature>
<feature type="region of interest" description="Disordered" evidence="1">
    <location>
        <begin position="25"/>
        <end position="68"/>
    </location>
</feature>
<reference evidence="3 4" key="1">
    <citation type="journal article" date="2015" name="Int. J. Syst. Evol. Microbiol.">
        <title>Acinetobacter equi sp. nov. isolated from horse faeces.</title>
        <authorList>
            <person name="Poppel M.T."/>
            <person name="Skiebe E."/>
            <person name="Laue M."/>
            <person name="Bergmann H."/>
            <person name="Ebersberger I."/>
            <person name="Garn T."/>
            <person name="Fruth A."/>
            <person name="Baumgardt S."/>
            <person name="Busse H.J."/>
            <person name="Wilharm G."/>
        </authorList>
    </citation>
    <scope>NUCLEOTIDE SEQUENCE [LARGE SCALE GENOMIC DNA]</scope>
    <source>
        <strain evidence="3 4">114</strain>
    </source>
</reference>
<evidence type="ECO:0000313" key="3">
    <source>
        <dbReference type="EMBL" id="ALH94807.1"/>
    </source>
</evidence>
<dbReference type="InterPro" id="IPR024572">
    <property type="entry name" value="RcnB"/>
</dbReference>
<feature type="chain" id="PRO_5006039508" description="RcnB family protein" evidence="2">
    <location>
        <begin position="24"/>
        <end position="131"/>
    </location>
</feature>
<name>A0A0N9VN48_9GAMM</name>
<feature type="signal peptide" evidence="2">
    <location>
        <begin position="1"/>
        <end position="23"/>
    </location>
</feature>
<sequence>MKKILTSLAISFSALFVSGISYAAPHSDNNNSGFEYKKPNSNKGKNFQNQNNDEQTDKRRIREERGAKRLKEHKWQEGYVLPQHYRSNSYKVDPQQYNLPKPARNEQWYKINNDYLLVDSEKNNILRIYDH</sequence>
<accession>A0A0N9VN48</accession>
<proteinExistence type="predicted"/>
<protein>
    <recommendedName>
        <fullName evidence="5">RcnB family protein</fullName>
    </recommendedName>
</protein>
<evidence type="ECO:0000256" key="2">
    <source>
        <dbReference type="SAM" id="SignalP"/>
    </source>
</evidence>
<gene>
    <name evidence="3" type="ORF">AOY20_04265</name>
</gene>
<dbReference type="EMBL" id="CP012808">
    <property type="protein sequence ID" value="ALH94807.1"/>
    <property type="molecule type" value="Genomic_DNA"/>
</dbReference>
<keyword evidence="4" id="KW-1185">Reference proteome</keyword>
<evidence type="ECO:0000313" key="4">
    <source>
        <dbReference type="Proteomes" id="UP000064939"/>
    </source>
</evidence>
<keyword evidence="2" id="KW-0732">Signal</keyword>
<dbReference type="RefSeq" id="WP_054580706.1">
    <property type="nucleotide sequence ID" value="NZ_CP012808.1"/>
</dbReference>
<dbReference type="Pfam" id="PF11776">
    <property type="entry name" value="RcnB"/>
    <property type="match status" value="1"/>
</dbReference>